<feature type="transmembrane region" description="Helical" evidence="1">
    <location>
        <begin position="12"/>
        <end position="35"/>
    </location>
</feature>
<keyword evidence="1" id="KW-1133">Transmembrane helix</keyword>
<dbReference type="Proteomes" id="UP000326799">
    <property type="component" value="Unassembled WGS sequence"/>
</dbReference>
<accession>A0A5N6F776</accession>
<dbReference type="EMBL" id="ML733398">
    <property type="protein sequence ID" value="KAB8224660.1"/>
    <property type="molecule type" value="Genomic_DNA"/>
</dbReference>
<organism evidence="2 3">
    <name type="scientific">Aspergillus novoparasiticus</name>
    <dbReference type="NCBI Taxonomy" id="986946"/>
    <lineage>
        <taxon>Eukaryota</taxon>
        <taxon>Fungi</taxon>
        <taxon>Dikarya</taxon>
        <taxon>Ascomycota</taxon>
        <taxon>Pezizomycotina</taxon>
        <taxon>Eurotiomycetes</taxon>
        <taxon>Eurotiomycetidae</taxon>
        <taxon>Eurotiales</taxon>
        <taxon>Aspergillaceae</taxon>
        <taxon>Aspergillus</taxon>
        <taxon>Aspergillus subgen. Circumdati</taxon>
    </lineage>
</organism>
<reference evidence="2 3" key="1">
    <citation type="submission" date="2019-04" db="EMBL/GenBank/DDBJ databases">
        <title>Fungal friends and foes A comparative genomics study of 23 Aspergillus species from section Flavi.</title>
        <authorList>
            <consortium name="DOE Joint Genome Institute"/>
            <person name="Kjaerbolling I."/>
            <person name="Vesth T.C."/>
            <person name="Frisvad J.C."/>
            <person name="Nybo J.L."/>
            <person name="Theobald S."/>
            <person name="Kildgaard S."/>
            <person name="Petersen T.I."/>
            <person name="Kuo A."/>
            <person name="Sato A."/>
            <person name="Lyhne E.K."/>
            <person name="Kogle M.E."/>
            <person name="Wiebenga A."/>
            <person name="Kun R.S."/>
            <person name="Lubbers R.J."/>
            <person name="Makela M.R."/>
            <person name="Barry K."/>
            <person name="Chovatia M."/>
            <person name="Clum A."/>
            <person name="Daum C."/>
            <person name="Haridas S."/>
            <person name="He G."/>
            <person name="LaButti K."/>
            <person name="Lipzen A."/>
            <person name="Mondo S."/>
            <person name="Pangilinan J."/>
            <person name="Riley R."/>
            <person name="Salamov A."/>
            <person name="Simmons B.A."/>
            <person name="Magnuson J.K."/>
            <person name="Henrissat B."/>
            <person name="Mortensen U.H."/>
            <person name="Larsen T.O."/>
            <person name="De vries R.P."/>
            <person name="Grigoriev I.V."/>
            <person name="Machida M."/>
            <person name="Baker S.E."/>
            <person name="Andersen M.R."/>
        </authorList>
    </citation>
    <scope>NUCLEOTIDE SEQUENCE [LARGE SCALE GENOMIC DNA]</scope>
    <source>
        <strain evidence="2 3">CBS 126849</strain>
    </source>
</reference>
<evidence type="ECO:0000313" key="2">
    <source>
        <dbReference type="EMBL" id="KAB8224660.1"/>
    </source>
</evidence>
<keyword evidence="1" id="KW-0812">Transmembrane</keyword>
<protein>
    <submittedName>
        <fullName evidence="2">Uncharacterized protein</fullName>
    </submittedName>
</protein>
<sequence>MVKSLLVRFLPLYFFFSFLFSCSFFLWFRPLTLGAGTGKPQSNWLFKWLWTEDQVGSFSFVSFLGMEIVSVSVSS</sequence>
<dbReference type="AlphaFoldDB" id="A0A5N6F776"/>
<name>A0A5N6F776_9EURO</name>
<proteinExistence type="predicted"/>
<evidence type="ECO:0000256" key="1">
    <source>
        <dbReference type="SAM" id="Phobius"/>
    </source>
</evidence>
<dbReference type="PROSITE" id="PS51257">
    <property type="entry name" value="PROKAR_LIPOPROTEIN"/>
    <property type="match status" value="1"/>
</dbReference>
<gene>
    <name evidence="2" type="ORF">BDV33DRAFT_165143</name>
</gene>
<keyword evidence="1" id="KW-0472">Membrane</keyword>
<evidence type="ECO:0000313" key="3">
    <source>
        <dbReference type="Proteomes" id="UP000326799"/>
    </source>
</evidence>
<keyword evidence="3" id="KW-1185">Reference proteome</keyword>